<proteinExistence type="predicted"/>
<dbReference type="AlphaFoldDB" id="A0A165LWW6"/>
<dbReference type="GO" id="GO:0071555">
    <property type="term" value="P:cell wall organization"/>
    <property type="evidence" value="ECO:0007669"/>
    <property type="project" value="InterPro"/>
</dbReference>
<dbReference type="InterPro" id="IPR016147">
    <property type="entry name" value="Pili_assmbl_chaperone_N"/>
</dbReference>
<sequence>MKFIKVLALSLVLSTNFFSDIPAAEPPGQIAVSPSMFEIPIGAQPATRSIRLKNLKETPVTLKVEIYNWTLDGNNTLQESPPSPQSIDQWMVINPLAFTIAPGKEQVVRFSIRPRVQPEPGEHRAIIYFNEQPSSTTKGGVEMLFRLGVGIYAYAEPIVHKGTLTALTLDRNRKTIHAELMNRGNVHTRMKGSYAIWRKGTFPGFSSMAACVNLKPGEEKPEGFIRAGNLNNSPVLAGTQRSIATAIPIPDADPQNYVIAVQGTVDGATIEKLFQ</sequence>
<feature type="domain" description="Pili assembly chaperone N-terminal" evidence="2">
    <location>
        <begin position="43"/>
        <end position="146"/>
    </location>
</feature>
<gene>
    <name evidence="3" type="ORF">A3K90_05255</name>
</gene>
<feature type="chain" id="PRO_5007862004" description="Pili assembly chaperone N-terminal domain-containing protein" evidence="1">
    <location>
        <begin position="20"/>
        <end position="275"/>
    </location>
</feature>
<reference evidence="3 4" key="1">
    <citation type="submission" date="2016-03" db="EMBL/GenBank/DDBJ databases">
        <title>Speciation and ecological success in dimly lit waters: horizontal gene transfer in a green sulfur bacteria bloom unveiled by metagenomic assembly.</title>
        <authorList>
            <person name="Llorens-Mares T."/>
            <person name="Liu Z."/>
            <person name="Allen L.Z."/>
            <person name="Rusch D.B."/>
            <person name="Craig M.T."/>
            <person name="Dupont C.L."/>
            <person name="Bryant D.A."/>
            <person name="Casamayor E.O."/>
        </authorList>
    </citation>
    <scope>NUCLEOTIDE SEQUENCE [LARGE SCALE GENOMIC DNA]</scope>
    <source>
        <strain evidence="3">CIII</strain>
    </source>
</reference>
<keyword evidence="1" id="KW-0732">Signal</keyword>
<dbReference type="Gene3D" id="2.60.40.10">
    <property type="entry name" value="Immunoglobulins"/>
    <property type="match status" value="1"/>
</dbReference>
<dbReference type="InterPro" id="IPR008962">
    <property type="entry name" value="PapD-like_sf"/>
</dbReference>
<dbReference type="InterPro" id="IPR013783">
    <property type="entry name" value="Ig-like_fold"/>
</dbReference>
<dbReference type="Proteomes" id="UP000076481">
    <property type="component" value="Unassembled WGS sequence"/>
</dbReference>
<comment type="caution">
    <text evidence="3">The sequence shown here is derived from an EMBL/GenBank/DDBJ whole genome shotgun (WGS) entry which is preliminary data.</text>
</comment>
<evidence type="ECO:0000313" key="4">
    <source>
        <dbReference type="Proteomes" id="UP000076481"/>
    </source>
</evidence>
<dbReference type="EMBL" id="LVWG01000023">
    <property type="protein sequence ID" value="KZK74531.1"/>
    <property type="molecule type" value="Genomic_DNA"/>
</dbReference>
<dbReference type="RefSeq" id="WP_303681361.1">
    <property type="nucleotide sequence ID" value="NZ_LVWG01000023.1"/>
</dbReference>
<evidence type="ECO:0000259" key="2">
    <source>
        <dbReference type="Pfam" id="PF00345"/>
    </source>
</evidence>
<dbReference type="SUPFAM" id="SSF49354">
    <property type="entry name" value="PapD-like"/>
    <property type="match status" value="1"/>
</dbReference>
<accession>A0A165LWW6</accession>
<feature type="signal peptide" evidence="1">
    <location>
        <begin position="1"/>
        <end position="19"/>
    </location>
</feature>
<evidence type="ECO:0000313" key="3">
    <source>
        <dbReference type="EMBL" id="KZK74531.1"/>
    </source>
</evidence>
<name>A0A165LWW6_PELLU</name>
<organism evidence="3 4">
    <name type="scientific">Pelodictyon luteolum</name>
    <dbReference type="NCBI Taxonomy" id="1100"/>
    <lineage>
        <taxon>Bacteria</taxon>
        <taxon>Pseudomonadati</taxon>
        <taxon>Chlorobiota</taxon>
        <taxon>Chlorobiia</taxon>
        <taxon>Chlorobiales</taxon>
        <taxon>Chlorobiaceae</taxon>
        <taxon>Chlorobium/Pelodictyon group</taxon>
        <taxon>Pelodictyon</taxon>
    </lineage>
</organism>
<dbReference type="GO" id="GO:0030288">
    <property type="term" value="C:outer membrane-bounded periplasmic space"/>
    <property type="evidence" value="ECO:0007669"/>
    <property type="project" value="InterPro"/>
</dbReference>
<evidence type="ECO:0000256" key="1">
    <source>
        <dbReference type="SAM" id="SignalP"/>
    </source>
</evidence>
<dbReference type="Pfam" id="PF00345">
    <property type="entry name" value="PapD_N"/>
    <property type="match status" value="1"/>
</dbReference>
<protein>
    <recommendedName>
        <fullName evidence="2">Pili assembly chaperone N-terminal domain-containing protein</fullName>
    </recommendedName>
</protein>